<proteinExistence type="predicted"/>
<feature type="non-terminal residue" evidence="1">
    <location>
        <position position="48"/>
    </location>
</feature>
<dbReference type="Proteomes" id="UP000499080">
    <property type="component" value="Unassembled WGS sequence"/>
</dbReference>
<sequence>MSTATMSGFSSPEFKYKKRKRKIKCITQVYRSKNSQMDKVAIITKLQV</sequence>
<dbReference type="EMBL" id="BGPR01004374">
    <property type="protein sequence ID" value="GBM98961.1"/>
    <property type="molecule type" value="Genomic_DNA"/>
</dbReference>
<comment type="caution">
    <text evidence="1">The sequence shown here is derived from an EMBL/GenBank/DDBJ whole genome shotgun (WGS) entry which is preliminary data.</text>
</comment>
<reference evidence="1 2" key="1">
    <citation type="journal article" date="2019" name="Sci. Rep.">
        <title>Orb-weaving spider Araneus ventricosus genome elucidates the spidroin gene catalogue.</title>
        <authorList>
            <person name="Kono N."/>
            <person name="Nakamura H."/>
            <person name="Ohtoshi R."/>
            <person name="Moran D.A.P."/>
            <person name="Shinohara A."/>
            <person name="Yoshida Y."/>
            <person name="Fujiwara M."/>
            <person name="Mori M."/>
            <person name="Tomita M."/>
            <person name="Arakawa K."/>
        </authorList>
    </citation>
    <scope>NUCLEOTIDE SEQUENCE [LARGE SCALE GENOMIC DNA]</scope>
</reference>
<organism evidence="1 2">
    <name type="scientific">Araneus ventricosus</name>
    <name type="common">Orbweaver spider</name>
    <name type="synonym">Epeira ventricosa</name>
    <dbReference type="NCBI Taxonomy" id="182803"/>
    <lineage>
        <taxon>Eukaryota</taxon>
        <taxon>Metazoa</taxon>
        <taxon>Ecdysozoa</taxon>
        <taxon>Arthropoda</taxon>
        <taxon>Chelicerata</taxon>
        <taxon>Arachnida</taxon>
        <taxon>Araneae</taxon>
        <taxon>Araneomorphae</taxon>
        <taxon>Entelegynae</taxon>
        <taxon>Araneoidea</taxon>
        <taxon>Araneidae</taxon>
        <taxon>Araneus</taxon>
    </lineage>
</organism>
<dbReference type="AlphaFoldDB" id="A0A4Y2K9F5"/>
<protein>
    <submittedName>
        <fullName evidence="1">Uncharacterized protein</fullName>
    </submittedName>
</protein>
<gene>
    <name evidence="1" type="ORF">AVEN_149781_1</name>
</gene>
<evidence type="ECO:0000313" key="1">
    <source>
        <dbReference type="EMBL" id="GBM98961.1"/>
    </source>
</evidence>
<evidence type="ECO:0000313" key="2">
    <source>
        <dbReference type="Proteomes" id="UP000499080"/>
    </source>
</evidence>
<keyword evidence="2" id="KW-1185">Reference proteome</keyword>
<accession>A0A4Y2K9F5</accession>
<name>A0A4Y2K9F5_ARAVE</name>